<keyword evidence="5" id="KW-1185">Reference proteome</keyword>
<dbReference type="eggNOG" id="COG1119">
    <property type="taxonomic scope" value="Bacteria"/>
</dbReference>
<dbReference type="KEGG" id="dda:Dd703_1174"/>
<dbReference type="InterPro" id="IPR003593">
    <property type="entry name" value="AAA+_ATPase"/>
</dbReference>
<evidence type="ECO:0000256" key="1">
    <source>
        <dbReference type="ARBA" id="ARBA00022741"/>
    </source>
</evidence>
<dbReference type="Proteomes" id="UP000002734">
    <property type="component" value="Chromosome"/>
</dbReference>
<sequence>MSLLQIRQAQFRLSDTRTLRLDELMICQQQRWAFVGANGSGKSALARALSGELVLLNGDRQSQFQRVARLSFEQLQQLVSQEWQRNNTDMLSADEDDTGRTTAEVIQDDVKEATRCEQLAAQFGITHLLSRRFKYLSTGETRKAMLCQALMRQPDLLVLDEPFDGLDVASRTQLAALLTTLAQGGQTMALILNRFEDIPPFIGQVGILADCTLTRQGTRDAVLSDVLVSQLAHSEAVANTALPAAEDPTQRPTLAPDTARIQLHHGVVSYNDRRILDDLSWEVLPGQHWQIVGPNGAGKSTLLSLVTGDHPQGYSNDLTLFGRRRGSGETIWDIKRHIGYVSSSLHLEYRVNTSVSNVIISGFLDSIGIYQAISDRQRFLADQWLSLLGLTSLADSPFHSLSWGQQRLILIVRALVKHPTLLILDEPLQGLDPLNRQLIRRWLDILIGQGETQLLFVSHHAEDAPGCITHRLTFVPQGDAYRYQTERL</sequence>
<dbReference type="PANTHER" id="PTHR43158">
    <property type="entry name" value="SKFA PEPTIDE EXPORT ATP-BINDING PROTEIN SKFE"/>
    <property type="match status" value="1"/>
</dbReference>
<evidence type="ECO:0000313" key="5">
    <source>
        <dbReference type="Proteomes" id="UP000002734"/>
    </source>
</evidence>
<dbReference type="STRING" id="579405.Dd703_1174"/>
<dbReference type="RefSeq" id="WP_012764795.1">
    <property type="nucleotide sequence ID" value="NC_012880.1"/>
</dbReference>
<dbReference type="Pfam" id="PF00005">
    <property type="entry name" value="ABC_tran"/>
    <property type="match status" value="2"/>
</dbReference>
<dbReference type="GO" id="GO:0016887">
    <property type="term" value="F:ATP hydrolysis activity"/>
    <property type="evidence" value="ECO:0007669"/>
    <property type="project" value="InterPro"/>
</dbReference>
<dbReference type="Gene3D" id="3.40.50.300">
    <property type="entry name" value="P-loop containing nucleotide triphosphate hydrolases"/>
    <property type="match status" value="2"/>
</dbReference>
<dbReference type="SMART" id="SM00382">
    <property type="entry name" value="AAA"/>
    <property type="match status" value="2"/>
</dbReference>
<evidence type="ECO:0000259" key="3">
    <source>
        <dbReference type="PROSITE" id="PS50893"/>
    </source>
</evidence>
<dbReference type="InterPro" id="IPR027417">
    <property type="entry name" value="P-loop_NTPase"/>
</dbReference>
<dbReference type="EMBL" id="CP001654">
    <property type="protein sequence ID" value="ACS84978.1"/>
    <property type="molecule type" value="Genomic_DNA"/>
</dbReference>
<dbReference type="SUPFAM" id="SSF52540">
    <property type="entry name" value="P-loop containing nucleoside triphosphate hydrolases"/>
    <property type="match status" value="2"/>
</dbReference>
<organism evidence="4 5">
    <name type="scientific">Musicola paradisiaca (strain Ech703)</name>
    <name type="common">Dickeya paradisiaca</name>
    <name type="synonym">Dickeya dadantii</name>
    <dbReference type="NCBI Taxonomy" id="579405"/>
    <lineage>
        <taxon>Bacteria</taxon>
        <taxon>Pseudomonadati</taxon>
        <taxon>Pseudomonadota</taxon>
        <taxon>Gammaproteobacteria</taxon>
        <taxon>Enterobacterales</taxon>
        <taxon>Pectobacteriaceae</taxon>
        <taxon>Musicola</taxon>
    </lineage>
</organism>
<feature type="domain" description="ABC transporter" evidence="3">
    <location>
        <begin position="261"/>
        <end position="488"/>
    </location>
</feature>
<dbReference type="AlphaFoldDB" id="C6CCT7"/>
<proteinExistence type="predicted"/>
<dbReference type="PANTHER" id="PTHR43158:SF2">
    <property type="entry name" value="SKFA PEPTIDE EXPORT ATP-BINDING PROTEIN SKFE"/>
    <property type="match status" value="1"/>
</dbReference>
<dbReference type="HOGENOM" id="CLU_000604_45_0_6"/>
<protein>
    <submittedName>
        <fullName evidence="4">ABC transporter related</fullName>
    </submittedName>
</protein>
<dbReference type="PROSITE" id="PS50893">
    <property type="entry name" value="ABC_TRANSPORTER_2"/>
    <property type="match status" value="2"/>
</dbReference>
<keyword evidence="1" id="KW-0547">Nucleotide-binding</keyword>
<evidence type="ECO:0000313" key="4">
    <source>
        <dbReference type="EMBL" id="ACS84978.1"/>
    </source>
</evidence>
<dbReference type="NCBIfam" id="NF008186">
    <property type="entry name" value="PRK10938.1"/>
    <property type="match status" value="1"/>
</dbReference>
<reference evidence="4" key="1">
    <citation type="submission" date="2009-06" db="EMBL/GenBank/DDBJ databases">
        <title>Complete sequence of Dickeya dadantii Ech703.</title>
        <authorList>
            <consortium name="US DOE Joint Genome Institute"/>
            <person name="Lucas S."/>
            <person name="Copeland A."/>
            <person name="Lapidus A."/>
            <person name="Glavina del Rio T."/>
            <person name="Dalin E."/>
            <person name="Tice H."/>
            <person name="Bruce D."/>
            <person name="Goodwin L."/>
            <person name="Pitluck S."/>
            <person name="Chertkov O."/>
            <person name="Brettin T."/>
            <person name="Detter J.C."/>
            <person name="Han C."/>
            <person name="Larimer F."/>
            <person name="Land M."/>
            <person name="Hauser L."/>
            <person name="Kyrpides N."/>
            <person name="Mikhailova N."/>
            <person name="Balakrishnan V."/>
            <person name="Glasner J."/>
            <person name="Perna N.T."/>
        </authorList>
    </citation>
    <scope>NUCLEOTIDE SEQUENCE [LARGE SCALE GENOMIC DNA]</scope>
    <source>
        <strain evidence="4">Ech703</strain>
    </source>
</reference>
<name>C6CCT7_MUSP7</name>
<gene>
    <name evidence="4" type="ordered locus">Dd703_1174</name>
</gene>
<accession>C6CCT7</accession>
<dbReference type="InterPro" id="IPR003439">
    <property type="entry name" value="ABC_transporter-like_ATP-bd"/>
</dbReference>
<dbReference type="GO" id="GO:0005524">
    <property type="term" value="F:ATP binding"/>
    <property type="evidence" value="ECO:0007669"/>
    <property type="project" value="UniProtKB-KW"/>
</dbReference>
<keyword evidence="2" id="KW-0067">ATP-binding</keyword>
<feature type="domain" description="ABC transporter" evidence="3">
    <location>
        <begin position="4"/>
        <end position="235"/>
    </location>
</feature>
<evidence type="ECO:0000256" key="2">
    <source>
        <dbReference type="ARBA" id="ARBA00022840"/>
    </source>
</evidence>
<dbReference type="FunFam" id="3.40.50.300:FF:000866">
    <property type="entry name" value="Molybdate ABC transporter ATP-binding protein ModF"/>
    <property type="match status" value="1"/>
</dbReference>